<dbReference type="AlphaFoldDB" id="A0A2V0PBL6"/>
<keyword evidence="2" id="KW-1185">Reference proteome</keyword>
<dbReference type="PANTHER" id="PTHR36776">
    <property type="entry name" value="EXPRESSED PROTEIN"/>
    <property type="match status" value="1"/>
</dbReference>
<dbReference type="Proteomes" id="UP000247498">
    <property type="component" value="Unassembled WGS sequence"/>
</dbReference>
<dbReference type="EMBL" id="BDRX01000095">
    <property type="protein sequence ID" value="GBF97236.1"/>
    <property type="molecule type" value="Genomic_DNA"/>
</dbReference>
<proteinExistence type="predicted"/>
<sequence length="114" mass="12465">MDEGDLARDADWIAGAVALWLDEEWTPQGVHQDLGRAAGDAYARIRAGGEDEMGGLLLGLSNELMGFGNWREAFVGPFDVANKVVEMLMMREGTDVCCTTDADRERLDRLSASD</sequence>
<dbReference type="PANTHER" id="PTHR36776:SF1">
    <property type="entry name" value="EXPRESSED PROTEIN"/>
    <property type="match status" value="1"/>
</dbReference>
<dbReference type="OrthoDB" id="530342at2759"/>
<dbReference type="InParanoid" id="A0A2V0PBL6"/>
<reference evidence="1 2" key="1">
    <citation type="journal article" date="2018" name="Sci. Rep.">
        <title>Raphidocelis subcapitata (=Pseudokirchneriella subcapitata) provides an insight into genome evolution and environmental adaptations in the Sphaeropleales.</title>
        <authorList>
            <person name="Suzuki S."/>
            <person name="Yamaguchi H."/>
            <person name="Nakajima N."/>
            <person name="Kawachi M."/>
        </authorList>
    </citation>
    <scope>NUCLEOTIDE SEQUENCE [LARGE SCALE GENOMIC DNA]</scope>
    <source>
        <strain evidence="1 2">NIES-35</strain>
    </source>
</reference>
<accession>A0A2V0PBL6</accession>
<comment type="caution">
    <text evidence="1">The sequence shown here is derived from an EMBL/GenBank/DDBJ whole genome shotgun (WGS) entry which is preliminary data.</text>
</comment>
<name>A0A2V0PBL6_9CHLO</name>
<evidence type="ECO:0000313" key="2">
    <source>
        <dbReference type="Proteomes" id="UP000247498"/>
    </source>
</evidence>
<evidence type="ECO:0000313" key="1">
    <source>
        <dbReference type="EMBL" id="GBF97236.1"/>
    </source>
</evidence>
<protein>
    <submittedName>
        <fullName evidence="1">Uncharacterized protein</fullName>
    </submittedName>
</protein>
<gene>
    <name evidence="1" type="ORF">Rsub_09927</name>
</gene>
<organism evidence="1 2">
    <name type="scientific">Raphidocelis subcapitata</name>
    <dbReference type="NCBI Taxonomy" id="307507"/>
    <lineage>
        <taxon>Eukaryota</taxon>
        <taxon>Viridiplantae</taxon>
        <taxon>Chlorophyta</taxon>
        <taxon>core chlorophytes</taxon>
        <taxon>Chlorophyceae</taxon>
        <taxon>CS clade</taxon>
        <taxon>Sphaeropleales</taxon>
        <taxon>Selenastraceae</taxon>
        <taxon>Raphidocelis</taxon>
    </lineage>
</organism>